<dbReference type="PANTHER" id="PTHR31731">
    <property type="match status" value="1"/>
</dbReference>
<dbReference type="InterPro" id="IPR036312">
    <property type="entry name" value="Bifun_inhib/LTP/seed_sf"/>
</dbReference>
<dbReference type="AlphaFoldDB" id="A0ABC9DAB8"/>
<dbReference type="EMBL" id="OZ075142">
    <property type="protein sequence ID" value="CAL5035355.1"/>
    <property type="molecule type" value="Genomic_DNA"/>
</dbReference>
<feature type="signal peptide" evidence="1">
    <location>
        <begin position="1"/>
        <end position="25"/>
    </location>
</feature>
<dbReference type="Gene3D" id="1.10.110.10">
    <property type="entry name" value="Plant lipid-transfer and hydrophobic proteins"/>
    <property type="match status" value="1"/>
</dbReference>
<keyword evidence="4" id="KW-1185">Reference proteome</keyword>
<feature type="non-terminal residue" evidence="3">
    <location>
        <position position="1"/>
    </location>
</feature>
<name>A0ABC9DAB8_9POAL</name>
<protein>
    <recommendedName>
        <fullName evidence="2">Hydrophobic seed protein domain-containing protein</fullName>
    </recommendedName>
</protein>
<sequence>MAPKFPAFLALLITMTLLLSVTVHGCEPSCSNPTPPPPPPAVPTPSGATCPINTADLSVCVDLLGYLLNIRLNSVSSQPCCTLLQGLANAVMQMHRSVCAGSSRFSTCVTVDVNLLLNKCVEWHALLGLPAHS</sequence>
<feature type="non-terminal residue" evidence="3">
    <location>
        <position position="133"/>
    </location>
</feature>
<evidence type="ECO:0000313" key="4">
    <source>
        <dbReference type="Proteomes" id="UP001497457"/>
    </source>
</evidence>
<reference evidence="3" key="1">
    <citation type="submission" date="2024-10" db="EMBL/GenBank/DDBJ databases">
        <authorList>
            <person name="Ryan C."/>
        </authorList>
    </citation>
    <scope>NUCLEOTIDE SEQUENCE [LARGE SCALE GENOMIC DNA]</scope>
</reference>
<evidence type="ECO:0000256" key="1">
    <source>
        <dbReference type="SAM" id="SignalP"/>
    </source>
</evidence>
<evidence type="ECO:0000313" key="3">
    <source>
        <dbReference type="EMBL" id="CAL5035355.1"/>
    </source>
</evidence>
<keyword evidence="1" id="KW-0732">Signal</keyword>
<dbReference type="InterPro" id="IPR027923">
    <property type="entry name" value="Hydrophob_seed_dom"/>
</dbReference>
<gene>
    <name evidence="3" type="ORF">URODEC1_LOCUS83461</name>
</gene>
<dbReference type="SUPFAM" id="SSF47699">
    <property type="entry name" value="Bifunctional inhibitor/lipid-transfer protein/seed storage 2S albumin"/>
    <property type="match status" value="1"/>
</dbReference>
<feature type="chain" id="PRO_5044816853" description="Hydrophobic seed protein domain-containing protein" evidence="1">
    <location>
        <begin position="26"/>
        <end position="133"/>
    </location>
</feature>
<dbReference type="Proteomes" id="UP001497457">
    <property type="component" value="Chromosome 32b"/>
</dbReference>
<feature type="domain" description="Hydrophobic seed protein" evidence="2">
    <location>
        <begin position="49"/>
        <end position="120"/>
    </location>
</feature>
<proteinExistence type="predicted"/>
<organism evidence="3 4">
    <name type="scientific">Urochloa decumbens</name>
    <dbReference type="NCBI Taxonomy" id="240449"/>
    <lineage>
        <taxon>Eukaryota</taxon>
        <taxon>Viridiplantae</taxon>
        <taxon>Streptophyta</taxon>
        <taxon>Embryophyta</taxon>
        <taxon>Tracheophyta</taxon>
        <taxon>Spermatophyta</taxon>
        <taxon>Magnoliopsida</taxon>
        <taxon>Liliopsida</taxon>
        <taxon>Poales</taxon>
        <taxon>Poaceae</taxon>
        <taxon>PACMAD clade</taxon>
        <taxon>Panicoideae</taxon>
        <taxon>Panicodae</taxon>
        <taxon>Paniceae</taxon>
        <taxon>Melinidinae</taxon>
        <taxon>Urochloa</taxon>
    </lineage>
</organism>
<evidence type="ECO:0000259" key="2">
    <source>
        <dbReference type="Pfam" id="PF14547"/>
    </source>
</evidence>
<dbReference type="Pfam" id="PF14547">
    <property type="entry name" value="Hydrophob_seed"/>
    <property type="match status" value="1"/>
</dbReference>
<accession>A0ABC9DAB8</accession>
<dbReference type="InterPro" id="IPR051636">
    <property type="entry name" value="Plant_LTP/defense-related"/>
</dbReference>